<dbReference type="InterPro" id="IPR050706">
    <property type="entry name" value="Cyclic-di-GMP_PDE-like"/>
</dbReference>
<keyword evidence="1" id="KW-1133">Transmembrane helix</keyword>
<keyword evidence="6" id="KW-1185">Reference proteome</keyword>
<protein>
    <submittedName>
        <fullName evidence="5">EAL domain-containing protein</fullName>
    </submittedName>
</protein>
<feature type="transmembrane region" description="Helical" evidence="1">
    <location>
        <begin position="172"/>
        <end position="191"/>
    </location>
</feature>
<feature type="transmembrane region" description="Helical" evidence="1">
    <location>
        <begin position="78"/>
        <end position="96"/>
    </location>
</feature>
<dbReference type="AlphaFoldDB" id="A0A9X2B5B4"/>
<dbReference type="NCBIfam" id="TIGR00254">
    <property type="entry name" value="GGDEF"/>
    <property type="match status" value="1"/>
</dbReference>
<dbReference type="PANTHER" id="PTHR33121:SF70">
    <property type="entry name" value="SIGNALING PROTEIN YKOW"/>
    <property type="match status" value="1"/>
</dbReference>
<feature type="transmembrane region" description="Helical" evidence="1">
    <location>
        <begin position="216"/>
        <end position="239"/>
    </location>
</feature>
<dbReference type="InterPro" id="IPR029787">
    <property type="entry name" value="Nucleotide_cyclase"/>
</dbReference>
<dbReference type="InterPro" id="IPR043128">
    <property type="entry name" value="Rev_trsase/Diguanyl_cyclase"/>
</dbReference>
<dbReference type="Gene3D" id="3.30.70.270">
    <property type="match status" value="1"/>
</dbReference>
<evidence type="ECO:0000259" key="3">
    <source>
        <dbReference type="PROSITE" id="PS50887"/>
    </source>
</evidence>
<dbReference type="SUPFAM" id="SSF141868">
    <property type="entry name" value="EAL domain-like"/>
    <property type="match status" value="1"/>
</dbReference>
<dbReference type="Pfam" id="PF00990">
    <property type="entry name" value="GGDEF"/>
    <property type="match status" value="1"/>
</dbReference>
<dbReference type="Pfam" id="PF00563">
    <property type="entry name" value="EAL"/>
    <property type="match status" value="1"/>
</dbReference>
<evidence type="ECO:0000256" key="1">
    <source>
        <dbReference type="PROSITE-ProRule" id="PRU00244"/>
    </source>
</evidence>
<dbReference type="InterPro" id="IPR035919">
    <property type="entry name" value="EAL_sf"/>
</dbReference>
<accession>A0A9X2B5B4</accession>
<dbReference type="InterPro" id="IPR005330">
    <property type="entry name" value="MHYT_dom"/>
</dbReference>
<dbReference type="CDD" id="cd01949">
    <property type="entry name" value="GGDEF"/>
    <property type="match status" value="1"/>
</dbReference>
<name>A0A9X2B5B4_9GAMM</name>
<feature type="domain" description="GGDEF" evidence="3">
    <location>
        <begin position="291"/>
        <end position="423"/>
    </location>
</feature>
<evidence type="ECO:0000313" key="6">
    <source>
        <dbReference type="Proteomes" id="UP001139701"/>
    </source>
</evidence>
<dbReference type="InterPro" id="IPR000160">
    <property type="entry name" value="GGDEF_dom"/>
</dbReference>
<dbReference type="PROSITE" id="PS50924">
    <property type="entry name" value="MHYT"/>
    <property type="match status" value="1"/>
</dbReference>
<dbReference type="SMART" id="SM00267">
    <property type="entry name" value="GGDEF"/>
    <property type="match status" value="1"/>
</dbReference>
<evidence type="ECO:0000259" key="2">
    <source>
        <dbReference type="PROSITE" id="PS50883"/>
    </source>
</evidence>
<evidence type="ECO:0000313" key="5">
    <source>
        <dbReference type="EMBL" id="MCJ8145566.1"/>
    </source>
</evidence>
<feature type="transmembrane region" description="Helical" evidence="1">
    <location>
        <begin position="6"/>
        <end position="27"/>
    </location>
</feature>
<reference evidence="5" key="1">
    <citation type="submission" date="2022-02" db="EMBL/GenBank/DDBJ databases">
        <title>Acinetobacter A3.8 sp. nov., isolated from Sediment (Zhairuo Island).</title>
        <authorList>
            <person name="Zheng K."/>
        </authorList>
    </citation>
    <scope>NUCLEOTIDE SEQUENCE</scope>
    <source>
        <strain evidence="5">A3.8</strain>
    </source>
</reference>
<evidence type="ECO:0000259" key="4">
    <source>
        <dbReference type="PROSITE" id="PS50924"/>
    </source>
</evidence>
<dbReference type="GO" id="GO:0071111">
    <property type="term" value="F:cyclic-guanylate-specific phosphodiesterase activity"/>
    <property type="evidence" value="ECO:0007669"/>
    <property type="project" value="InterPro"/>
</dbReference>
<feature type="transmembrane region" description="Helical" evidence="1">
    <location>
        <begin position="108"/>
        <end position="131"/>
    </location>
</feature>
<dbReference type="PANTHER" id="PTHR33121">
    <property type="entry name" value="CYCLIC DI-GMP PHOSPHODIESTERASE PDEF"/>
    <property type="match status" value="1"/>
</dbReference>
<feature type="domain" description="EAL" evidence="2">
    <location>
        <begin position="433"/>
        <end position="687"/>
    </location>
</feature>
<organism evidence="5 6">
    <name type="scientific">Acinetobacter sedimenti</name>
    <dbReference type="NCBI Taxonomy" id="2919922"/>
    <lineage>
        <taxon>Bacteria</taxon>
        <taxon>Pseudomonadati</taxon>
        <taxon>Pseudomonadota</taxon>
        <taxon>Gammaproteobacteria</taxon>
        <taxon>Moraxellales</taxon>
        <taxon>Moraxellaceae</taxon>
        <taxon>Acinetobacter</taxon>
    </lineage>
</organism>
<dbReference type="EMBL" id="JAKUML010000002">
    <property type="protein sequence ID" value="MCJ8145566.1"/>
    <property type="molecule type" value="Genomic_DNA"/>
</dbReference>
<dbReference type="Proteomes" id="UP001139701">
    <property type="component" value="Unassembled WGS sequence"/>
</dbReference>
<sequence>MHADYNVLLVLLSIAVAIGVSFAAFSVENLSYYKKNTHLVVPINIATGMIFGLAIWLMHFVGMLACHLPHGYRFDVTYTTLSYVIAAFVSMFALWLNTLSSLPVSRVILGAVFMGLGISAMHYTGMAGLIFEQHAMIYQPMIVLLSIAIAILGAGVTFYLSHRFKSTSSYHISSRIFVAVMMGLSIAAMHYTGMASVYFVSVDQVEQYELFQSNHAYFVLGMLFLLVLVIIVGASFSLFEKQIALKKQDVDRLNVEIVNLNTHDQLTQLPNRLFVENRIGEILQQHRADNQQLAFLYIDLDRFRMINEIYGHKMADQLFIEVVKRVKQTLWRNVRLARFGSDELVMMVSNATGEEAKALAKQVNAKIKRNYRIGDQTIALSASIGVAMFPEHGNSFKELVMNANLAMLQAKAQGRNGFYYFDENLEAQRVRQEYNLINDLTTAITHDQLVLHYQPKYNANLQCCGVEALIRWQHPKLGLLIPYQFIDLAEKSGLIVSIGHWVLEQACKQIQLWQTSDFPLVPIAINFSASQFEHDELFEVLDELLEKYQINAKYLIIEVTETTAMRNVKLCVQKFERLRQIGLQIAIDDFGTGYSSFSYLKDLPIDELKIDKVFVSHLDGENKKDEIILASIINLASQLGLIVTAEGVETEQQAEILIRLGCHQLQGYYFAKPMPIEDLAHSKFDLQKV</sequence>
<comment type="caution">
    <text evidence="5">The sequence shown here is derived from an EMBL/GenBank/DDBJ whole genome shotgun (WGS) entry which is preliminary data.</text>
</comment>
<dbReference type="Pfam" id="PF03707">
    <property type="entry name" value="MHYT"/>
    <property type="match status" value="2"/>
</dbReference>
<feature type="transmembrane region" description="Helical" evidence="1">
    <location>
        <begin position="39"/>
        <end position="58"/>
    </location>
</feature>
<feature type="transmembrane region" description="Helical" evidence="1">
    <location>
        <begin position="137"/>
        <end position="160"/>
    </location>
</feature>
<gene>
    <name evidence="5" type="ORF">MKI79_01345</name>
</gene>
<dbReference type="SUPFAM" id="SSF55073">
    <property type="entry name" value="Nucleotide cyclase"/>
    <property type="match status" value="1"/>
</dbReference>
<keyword evidence="1" id="KW-0812">Transmembrane</keyword>
<dbReference type="RefSeq" id="WP_241570279.1">
    <property type="nucleotide sequence ID" value="NZ_JAKUML010000002.1"/>
</dbReference>
<dbReference type="Gene3D" id="3.20.20.450">
    <property type="entry name" value="EAL domain"/>
    <property type="match status" value="1"/>
</dbReference>
<proteinExistence type="predicted"/>
<dbReference type="PROSITE" id="PS50887">
    <property type="entry name" value="GGDEF"/>
    <property type="match status" value="1"/>
</dbReference>
<dbReference type="GO" id="GO:0016020">
    <property type="term" value="C:membrane"/>
    <property type="evidence" value="ECO:0007669"/>
    <property type="project" value="UniProtKB-UniRule"/>
</dbReference>
<dbReference type="InterPro" id="IPR001633">
    <property type="entry name" value="EAL_dom"/>
</dbReference>
<feature type="domain" description="MHYT" evidence="4">
    <location>
        <begin position="5"/>
        <end position="200"/>
    </location>
</feature>
<dbReference type="PROSITE" id="PS50883">
    <property type="entry name" value="EAL"/>
    <property type="match status" value="1"/>
</dbReference>
<dbReference type="CDD" id="cd01948">
    <property type="entry name" value="EAL"/>
    <property type="match status" value="1"/>
</dbReference>
<dbReference type="SMART" id="SM00052">
    <property type="entry name" value="EAL"/>
    <property type="match status" value="1"/>
</dbReference>
<keyword evidence="1" id="KW-0472">Membrane</keyword>